<evidence type="ECO:0000313" key="3">
    <source>
        <dbReference type="EMBL" id="SNS44325.1"/>
    </source>
</evidence>
<dbReference type="InterPro" id="IPR029045">
    <property type="entry name" value="ClpP/crotonase-like_dom_sf"/>
</dbReference>
<dbReference type="Gene3D" id="3.90.226.10">
    <property type="entry name" value="2-enoyl-CoA Hydratase, Chain A, domain 1"/>
    <property type="match status" value="1"/>
</dbReference>
<dbReference type="GO" id="GO:0006635">
    <property type="term" value="P:fatty acid beta-oxidation"/>
    <property type="evidence" value="ECO:0007669"/>
    <property type="project" value="TreeGrafter"/>
</dbReference>
<protein>
    <submittedName>
        <fullName evidence="3">Enoyl-CoA hydratase/carnithine racemase</fullName>
    </submittedName>
</protein>
<name>A0A239EI46_9BACT</name>
<sequence>MTSTHGTLKLRPDGKVLFVEIDAPPLNMLGPELVGDLVELIQVLDQGAPYSVVVFSSANPNFFIAHVDTTKIKEYRAAAAALTGEPSIALLFRRLSKTKAVTIAQIEGRVRGAGSEFIMACDLRFGARETAIFNQNEGGMGVLPGGGATQYLSRLMGRGRALEVLLTADDYSADVAELYGWINRAIPQAGIADFISKLAHRIARFPARGLQEIKARMNELTLAPDDAFRHDSDAFLQGLQDPSAQAAVKHAVEKGFGTSEQAELTLGALLGEFE</sequence>
<evidence type="ECO:0000256" key="1">
    <source>
        <dbReference type="ARBA" id="ARBA00005254"/>
    </source>
</evidence>
<comment type="similarity">
    <text evidence="1 2">Belongs to the enoyl-CoA hydratase/isomerase family.</text>
</comment>
<evidence type="ECO:0000313" key="4">
    <source>
        <dbReference type="Proteomes" id="UP000198356"/>
    </source>
</evidence>
<dbReference type="SUPFAM" id="SSF52096">
    <property type="entry name" value="ClpP/crotonase"/>
    <property type="match status" value="1"/>
</dbReference>
<dbReference type="GO" id="GO:0003824">
    <property type="term" value="F:catalytic activity"/>
    <property type="evidence" value="ECO:0007669"/>
    <property type="project" value="InterPro"/>
</dbReference>
<organism evidence="3 4">
    <name type="scientific">Granulicella rosea</name>
    <dbReference type="NCBI Taxonomy" id="474952"/>
    <lineage>
        <taxon>Bacteria</taxon>
        <taxon>Pseudomonadati</taxon>
        <taxon>Acidobacteriota</taxon>
        <taxon>Terriglobia</taxon>
        <taxon>Terriglobales</taxon>
        <taxon>Acidobacteriaceae</taxon>
        <taxon>Granulicella</taxon>
    </lineage>
</organism>
<dbReference type="PANTHER" id="PTHR11941:SF54">
    <property type="entry name" value="ENOYL-COA HYDRATASE, MITOCHONDRIAL"/>
    <property type="match status" value="1"/>
</dbReference>
<proteinExistence type="inferred from homology"/>
<dbReference type="PANTHER" id="PTHR11941">
    <property type="entry name" value="ENOYL-COA HYDRATASE-RELATED"/>
    <property type="match status" value="1"/>
</dbReference>
<keyword evidence="4" id="KW-1185">Reference proteome</keyword>
<dbReference type="PROSITE" id="PS00166">
    <property type="entry name" value="ENOYL_COA_HYDRATASE"/>
    <property type="match status" value="1"/>
</dbReference>
<dbReference type="CDD" id="cd06558">
    <property type="entry name" value="crotonase-like"/>
    <property type="match status" value="1"/>
</dbReference>
<dbReference type="AlphaFoldDB" id="A0A239EI46"/>
<dbReference type="Proteomes" id="UP000198356">
    <property type="component" value="Unassembled WGS sequence"/>
</dbReference>
<dbReference type="InterPro" id="IPR001753">
    <property type="entry name" value="Enoyl-CoA_hydra/iso"/>
</dbReference>
<dbReference type="Pfam" id="PF00378">
    <property type="entry name" value="ECH_1"/>
    <property type="match status" value="1"/>
</dbReference>
<dbReference type="EMBL" id="FZOU01000001">
    <property type="protein sequence ID" value="SNS44325.1"/>
    <property type="molecule type" value="Genomic_DNA"/>
</dbReference>
<dbReference type="InterPro" id="IPR018376">
    <property type="entry name" value="Enoyl-CoA_hyd/isom_CS"/>
</dbReference>
<accession>A0A239EI46</accession>
<evidence type="ECO:0000256" key="2">
    <source>
        <dbReference type="RuleBase" id="RU003707"/>
    </source>
</evidence>
<dbReference type="OrthoDB" id="254175at2"/>
<reference evidence="3 4" key="1">
    <citation type="submission" date="2017-06" db="EMBL/GenBank/DDBJ databases">
        <authorList>
            <person name="Kim H.J."/>
            <person name="Triplett B.A."/>
        </authorList>
    </citation>
    <scope>NUCLEOTIDE SEQUENCE [LARGE SCALE GENOMIC DNA]</scope>
    <source>
        <strain evidence="3 4">DSM 18704</strain>
    </source>
</reference>
<gene>
    <name evidence="3" type="ORF">SAMN05421770_101994</name>
</gene>
<dbReference type="RefSeq" id="WP_089407240.1">
    <property type="nucleotide sequence ID" value="NZ_FZOU01000001.1"/>
</dbReference>